<dbReference type="Pfam" id="PF02743">
    <property type="entry name" value="dCache_1"/>
    <property type="match status" value="1"/>
</dbReference>
<dbReference type="CDD" id="cd00082">
    <property type="entry name" value="HisKA"/>
    <property type="match status" value="1"/>
</dbReference>
<evidence type="ECO:0000256" key="2">
    <source>
        <dbReference type="ARBA" id="ARBA00004651"/>
    </source>
</evidence>
<dbReference type="GO" id="GO:0000155">
    <property type="term" value="F:phosphorelay sensor kinase activity"/>
    <property type="evidence" value="ECO:0007669"/>
    <property type="project" value="InterPro"/>
</dbReference>
<evidence type="ECO:0000256" key="13">
    <source>
        <dbReference type="SAM" id="MobiDB-lite"/>
    </source>
</evidence>
<dbReference type="SUPFAM" id="SSF52172">
    <property type="entry name" value="CheY-like"/>
    <property type="match status" value="1"/>
</dbReference>
<evidence type="ECO:0000256" key="3">
    <source>
        <dbReference type="ARBA" id="ARBA00012438"/>
    </source>
</evidence>
<comment type="subcellular location">
    <subcellularLocation>
        <location evidence="2">Cell membrane</location>
        <topology evidence="2">Multi-pass membrane protein</topology>
    </subcellularLocation>
</comment>
<evidence type="ECO:0000256" key="11">
    <source>
        <dbReference type="ARBA" id="ARBA00023136"/>
    </source>
</evidence>
<dbReference type="GO" id="GO:0005886">
    <property type="term" value="C:plasma membrane"/>
    <property type="evidence" value="ECO:0007669"/>
    <property type="project" value="UniProtKB-SubCell"/>
</dbReference>
<dbReference type="GO" id="GO:0009927">
    <property type="term" value="F:histidine phosphotransfer kinase activity"/>
    <property type="evidence" value="ECO:0007669"/>
    <property type="project" value="TreeGrafter"/>
</dbReference>
<dbReference type="PANTHER" id="PTHR43047:SF72">
    <property type="entry name" value="OSMOSENSING HISTIDINE PROTEIN KINASE SLN1"/>
    <property type="match status" value="1"/>
</dbReference>
<dbReference type="InterPro" id="IPR033479">
    <property type="entry name" value="dCache_1"/>
</dbReference>
<evidence type="ECO:0000259" key="15">
    <source>
        <dbReference type="PROSITE" id="PS50109"/>
    </source>
</evidence>
<dbReference type="SUPFAM" id="SSF47384">
    <property type="entry name" value="Homodimeric domain of signal transducing histidine kinase"/>
    <property type="match status" value="1"/>
</dbReference>
<name>A0A9D1PX24_9BACT</name>
<evidence type="ECO:0000313" key="18">
    <source>
        <dbReference type="Proteomes" id="UP000886752"/>
    </source>
</evidence>
<evidence type="ECO:0000313" key="17">
    <source>
        <dbReference type="EMBL" id="HIW00908.1"/>
    </source>
</evidence>
<protein>
    <recommendedName>
        <fullName evidence="3">histidine kinase</fullName>
        <ecNumber evidence="3">2.7.13.3</ecNumber>
    </recommendedName>
</protein>
<dbReference type="SMART" id="SM00388">
    <property type="entry name" value="HisKA"/>
    <property type="match status" value="1"/>
</dbReference>
<dbReference type="PROSITE" id="PS50109">
    <property type="entry name" value="HIS_KIN"/>
    <property type="match status" value="1"/>
</dbReference>
<evidence type="ECO:0000256" key="14">
    <source>
        <dbReference type="SAM" id="Phobius"/>
    </source>
</evidence>
<dbReference type="FunFam" id="1.10.287.130:FF:000001">
    <property type="entry name" value="Two-component sensor histidine kinase"/>
    <property type="match status" value="1"/>
</dbReference>
<dbReference type="Gene3D" id="3.30.450.20">
    <property type="entry name" value="PAS domain"/>
    <property type="match status" value="1"/>
</dbReference>
<evidence type="ECO:0000256" key="1">
    <source>
        <dbReference type="ARBA" id="ARBA00000085"/>
    </source>
</evidence>
<feature type="transmembrane region" description="Helical" evidence="14">
    <location>
        <begin position="274"/>
        <end position="295"/>
    </location>
</feature>
<evidence type="ECO:0000256" key="8">
    <source>
        <dbReference type="ARBA" id="ARBA00022777"/>
    </source>
</evidence>
<dbReference type="Gene3D" id="3.30.565.10">
    <property type="entry name" value="Histidine kinase-like ATPase, C-terminal domain"/>
    <property type="match status" value="1"/>
</dbReference>
<dbReference type="EMBL" id="DXHV01000063">
    <property type="protein sequence ID" value="HIW00908.1"/>
    <property type="molecule type" value="Genomic_DNA"/>
</dbReference>
<reference evidence="17" key="2">
    <citation type="submission" date="2021-04" db="EMBL/GenBank/DDBJ databases">
        <authorList>
            <person name="Gilroy R."/>
        </authorList>
    </citation>
    <scope>NUCLEOTIDE SEQUENCE</scope>
    <source>
        <strain evidence="17">ChiHecec2B26-446</strain>
    </source>
</reference>
<dbReference type="Pfam" id="PF02518">
    <property type="entry name" value="HATPase_c"/>
    <property type="match status" value="1"/>
</dbReference>
<accession>A0A9D1PX24</accession>
<dbReference type="Gene3D" id="1.10.287.130">
    <property type="match status" value="1"/>
</dbReference>
<dbReference type="CDD" id="cd18774">
    <property type="entry name" value="PDC2_HK_sensor"/>
    <property type="match status" value="1"/>
</dbReference>
<evidence type="ECO:0000256" key="4">
    <source>
        <dbReference type="ARBA" id="ARBA00022475"/>
    </source>
</evidence>
<keyword evidence="4" id="KW-1003">Cell membrane</keyword>
<dbReference type="Pfam" id="PF00072">
    <property type="entry name" value="Response_reg"/>
    <property type="match status" value="1"/>
</dbReference>
<reference evidence="17" key="1">
    <citation type="journal article" date="2021" name="PeerJ">
        <title>Extensive microbial diversity within the chicken gut microbiome revealed by metagenomics and culture.</title>
        <authorList>
            <person name="Gilroy R."/>
            <person name="Ravi A."/>
            <person name="Getino M."/>
            <person name="Pursley I."/>
            <person name="Horton D.L."/>
            <person name="Alikhan N.F."/>
            <person name="Baker D."/>
            <person name="Gharbi K."/>
            <person name="Hall N."/>
            <person name="Watson M."/>
            <person name="Adriaenssens E.M."/>
            <person name="Foster-Nyarko E."/>
            <person name="Jarju S."/>
            <person name="Secka A."/>
            <person name="Antonio M."/>
            <person name="Oren A."/>
            <person name="Chaudhuri R.R."/>
            <person name="La Ragione R."/>
            <person name="Hildebrand F."/>
            <person name="Pallen M.J."/>
        </authorList>
    </citation>
    <scope>NUCLEOTIDE SEQUENCE</scope>
    <source>
        <strain evidence="17">ChiHecec2B26-446</strain>
    </source>
</reference>
<keyword evidence="9 14" id="KW-1133">Transmembrane helix</keyword>
<keyword evidence="11 14" id="KW-0472">Membrane</keyword>
<dbReference type="InterPro" id="IPR001789">
    <property type="entry name" value="Sig_transdc_resp-reg_receiver"/>
</dbReference>
<keyword evidence="10" id="KW-0902">Two-component regulatory system</keyword>
<dbReference type="InterPro" id="IPR029151">
    <property type="entry name" value="Sensor-like_sf"/>
</dbReference>
<feature type="region of interest" description="Disordered" evidence="13">
    <location>
        <begin position="687"/>
        <end position="725"/>
    </location>
</feature>
<dbReference type="Proteomes" id="UP000886752">
    <property type="component" value="Unassembled WGS sequence"/>
</dbReference>
<keyword evidence="8" id="KW-0418">Kinase</keyword>
<comment type="catalytic activity">
    <reaction evidence="1">
        <text>ATP + protein L-histidine = ADP + protein N-phospho-L-histidine.</text>
        <dbReference type="EC" id="2.7.13.3"/>
    </reaction>
</comment>
<dbReference type="PRINTS" id="PR00344">
    <property type="entry name" value="BCTRLSENSOR"/>
</dbReference>
<dbReference type="InterPro" id="IPR005467">
    <property type="entry name" value="His_kinase_dom"/>
</dbReference>
<dbReference type="CDD" id="cd16922">
    <property type="entry name" value="HATPase_EvgS-ArcB-TorS-like"/>
    <property type="match status" value="1"/>
</dbReference>
<dbReference type="PANTHER" id="PTHR43047">
    <property type="entry name" value="TWO-COMPONENT HISTIDINE PROTEIN KINASE"/>
    <property type="match status" value="1"/>
</dbReference>
<dbReference type="InterPro" id="IPR003594">
    <property type="entry name" value="HATPase_dom"/>
</dbReference>
<evidence type="ECO:0000256" key="10">
    <source>
        <dbReference type="ARBA" id="ARBA00023012"/>
    </source>
</evidence>
<dbReference type="InterPro" id="IPR003661">
    <property type="entry name" value="HisK_dim/P_dom"/>
</dbReference>
<feature type="domain" description="Histidine kinase" evidence="15">
    <location>
        <begin position="459"/>
        <end position="682"/>
    </location>
</feature>
<keyword evidence="5 12" id="KW-0597">Phosphoprotein</keyword>
<dbReference type="InterPro" id="IPR036890">
    <property type="entry name" value="HATPase_C_sf"/>
</dbReference>
<dbReference type="AlphaFoldDB" id="A0A9D1PX24"/>
<dbReference type="SUPFAM" id="SSF103190">
    <property type="entry name" value="Sensory domain-like"/>
    <property type="match status" value="1"/>
</dbReference>
<dbReference type="CDD" id="cd17546">
    <property type="entry name" value="REC_hyHK_CKI1_RcsC-like"/>
    <property type="match status" value="1"/>
</dbReference>
<dbReference type="InterPro" id="IPR036097">
    <property type="entry name" value="HisK_dim/P_sf"/>
</dbReference>
<gene>
    <name evidence="17" type="ORF">H9894_06930</name>
</gene>
<evidence type="ECO:0000256" key="6">
    <source>
        <dbReference type="ARBA" id="ARBA00022679"/>
    </source>
</evidence>
<evidence type="ECO:0000256" key="9">
    <source>
        <dbReference type="ARBA" id="ARBA00022989"/>
    </source>
</evidence>
<dbReference type="Gene3D" id="3.40.50.2300">
    <property type="match status" value="1"/>
</dbReference>
<dbReference type="Pfam" id="PF00512">
    <property type="entry name" value="HisKA"/>
    <property type="match status" value="1"/>
</dbReference>
<dbReference type="SMART" id="SM00448">
    <property type="entry name" value="REC"/>
    <property type="match status" value="1"/>
</dbReference>
<evidence type="ECO:0000256" key="5">
    <source>
        <dbReference type="ARBA" id="ARBA00022553"/>
    </source>
</evidence>
<dbReference type="SUPFAM" id="SSF55874">
    <property type="entry name" value="ATPase domain of HSP90 chaperone/DNA topoisomerase II/histidine kinase"/>
    <property type="match status" value="1"/>
</dbReference>
<keyword evidence="6" id="KW-0808">Transferase</keyword>
<dbReference type="InterPro" id="IPR004358">
    <property type="entry name" value="Sig_transdc_His_kin-like_C"/>
</dbReference>
<evidence type="ECO:0000259" key="16">
    <source>
        <dbReference type="PROSITE" id="PS50110"/>
    </source>
</evidence>
<dbReference type="PROSITE" id="PS50110">
    <property type="entry name" value="RESPONSE_REGULATORY"/>
    <property type="match status" value="1"/>
</dbReference>
<organism evidence="17 18">
    <name type="scientific">Candidatus Desulfovibrio intestinipullorum</name>
    <dbReference type="NCBI Taxonomy" id="2838536"/>
    <lineage>
        <taxon>Bacteria</taxon>
        <taxon>Pseudomonadati</taxon>
        <taxon>Thermodesulfobacteriota</taxon>
        <taxon>Desulfovibrionia</taxon>
        <taxon>Desulfovibrionales</taxon>
        <taxon>Desulfovibrionaceae</taxon>
        <taxon>Desulfovibrio</taxon>
    </lineage>
</organism>
<sequence length="865" mass="97880">MYKVLLGIIGLLFLTLMAGWGVYILRDALLQNAQRMGMSITSNFAAEERSNFTIYETLLSFGVASLDDSIERNGAGSVEYSLGLYFRHLQTVLGHDSFSTYVIRNGKYIDAWGRKIPEKFDIEQREWYRQALESPGKTIYTDVYADAVTGRSVITLARRCTRGNVVLAFDIYPESFQFYFKPDDLLRGDSFFFCDSKGTVLYQHTQLQKSREEMTEYLNGLLTKIRSGELYPYDSYIEDDKGDKRVVYYTELPNGWYTIVTIPFRNILGDINTLTGFLLLAIIALCFTAVLLAWLKFKDNALVRRTNDTVRVLGNSFYALYRIDYGQKTYEMIKGSDYVRQRLPKQGDYNRLLTVVEDIIAPESSGEFMLTFSCSNIRKLVARRVRDFGGDFRRLFDNEYRWVNVRLLFDESLAPEEVVLCFRDIDAEKKAQIQEYELLKESLEVARQSARARQNFFSNISHEMRTPLNAIIGMTELAQRHTDDRADMKRYLDRIHFAGNQLKQLIDDILELSRMEQGKFSLNLQPMDLEKCLRDCLAPYVIQAEMEHKTFTVETVQTGTLVQADPLRIAQLLNNLLSNAFKFTEAEDTVSVRVHRLSFSQNGMVRYRIVVQDTGKGMSESFLSEIFKPYMRESGFTTRSVAGTGLGMAITKNLVDQMNGEIHVTSAPGQGSTFTIILPFAVADAEGVHEDEGSTPQAGEASDREAGGEPQKAAPASPVRQEKPDMSVLQGVSVLLAEDNPVNMELARELLGMSGMEVTEAWNGREAVEKFAASAPWTYQIILLDMQMPEMDGCEAARAIRAMKRPDAERVPIIAVTANAFAEDIAATTVAGMNAHVSKPIDYMILCQVLINLLTENEKTRNNKS</sequence>
<dbReference type="InterPro" id="IPR011006">
    <property type="entry name" value="CheY-like_superfamily"/>
</dbReference>
<keyword evidence="7 14" id="KW-0812">Transmembrane</keyword>
<comment type="caution">
    <text evidence="17">The sequence shown here is derived from an EMBL/GenBank/DDBJ whole genome shotgun (WGS) entry which is preliminary data.</text>
</comment>
<evidence type="ECO:0000256" key="12">
    <source>
        <dbReference type="PROSITE-ProRule" id="PRU00169"/>
    </source>
</evidence>
<dbReference type="EC" id="2.7.13.3" evidence="3"/>
<evidence type="ECO:0000256" key="7">
    <source>
        <dbReference type="ARBA" id="ARBA00022692"/>
    </source>
</evidence>
<feature type="modified residue" description="4-aspartylphosphate" evidence="12">
    <location>
        <position position="785"/>
    </location>
</feature>
<proteinExistence type="predicted"/>
<feature type="domain" description="Response regulatory" evidence="16">
    <location>
        <begin position="733"/>
        <end position="854"/>
    </location>
</feature>
<dbReference type="SMART" id="SM00387">
    <property type="entry name" value="HATPase_c"/>
    <property type="match status" value="1"/>
</dbReference>